<dbReference type="PANTHER" id="PTHR23546">
    <property type="entry name" value="TRANSPORT PROTEIN"/>
    <property type="match status" value="1"/>
</dbReference>
<dbReference type="GO" id="GO:0022857">
    <property type="term" value="F:transmembrane transporter activity"/>
    <property type="evidence" value="ECO:0007669"/>
    <property type="project" value="InterPro"/>
</dbReference>
<evidence type="ECO:0000313" key="7">
    <source>
        <dbReference type="Proteomes" id="UP000308054"/>
    </source>
</evidence>
<evidence type="ECO:0000256" key="1">
    <source>
        <dbReference type="ARBA" id="ARBA00022692"/>
    </source>
</evidence>
<keyword evidence="7" id="KW-1185">Reference proteome</keyword>
<feature type="transmembrane region" description="Helical" evidence="4">
    <location>
        <begin position="236"/>
        <end position="259"/>
    </location>
</feature>
<evidence type="ECO:0000256" key="2">
    <source>
        <dbReference type="ARBA" id="ARBA00022989"/>
    </source>
</evidence>
<dbReference type="InterPro" id="IPR020846">
    <property type="entry name" value="MFS_dom"/>
</dbReference>
<feature type="domain" description="Major facilitator superfamily (MFS) profile" evidence="5">
    <location>
        <begin position="21"/>
        <end position="415"/>
    </location>
</feature>
<proteinExistence type="predicted"/>
<dbReference type="PANTHER" id="PTHR23546:SF1">
    <property type="entry name" value="MEMBRANE PROTEIN"/>
    <property type="match status" value="1"/>
</dbReference>
<dbReference type="Proteomes" id="UP000308054">
    <property type="component" value="Unassembled WGS sequence"/>
</dbReference>
<feature type="transmembrane region" description="Helical" evidence="4">
    <location>
        <begin position="361"/>
        <end position="384"/>
    </location>
</feature>
<dbReference type="CDD" id="cd17325">
    <property type="entry name" value="MFS_MdtG_SLC18_like"/>
    <property type="match status" value="1"/>
</dbReference>
<feature type="transmembrane region" description="Helical" evidence="4">
    <location>
        <begin position="185"/>
        <end position="207"/>
    </location>
</feature>
<protein>
    <submittedName>
        <fullName evidence="6">MFS transporter</fullName>
    </submittedName>
</protein>
<reference evidence="6 7" key="1">
    <citation type="journal article" date="2017" name="Int. J. Syst. Evol. Microbiol.">
        <title>Marinicauda algicola sp. nov., isolated from a marine red alga Rhodosorus marinus.</title>
        <authorList>
            <person name="Jeong S.E."/>
            <person name="Jeon S.H."/>
            <person name="Chun B.H."/>
            <person name="Kim D.W."/>
            <person name="Jeon C.O."/>
        </authorList>
    </citation>
    <scope>NUCLEOTIDE SEQUENCE [LARGE SCALE GENOMIC DNA]</scope>
    <source>
        <strain evidence="6 7">JCM 31718</strain>
    </source>
</reference>
<keyword evidence="2 4" id="KW-1133">Transmembrane helix</keyword>
<accession>A0A4S2H499</accession>
<organism evidence="6 7">
    <name type="scientific">Marinicauda algicola</name>
    <dbReference type="NCBI Taxonomy" id="2029849"/>
    <lineage>
        <taxon>Bacteria</taxon>
        <taxon>Pseudomonadati</taxon>
        <taxon>Pseudomonadota</taxon>
        <taxon>Alphaproteobacteria</taxon>
        <taxon>Maricaulales</taxon>
        <taxon>Maricaulaceae</taxon>
        <taxon>Marinicauda</taxon>
    </lineage>
</organism>
<evidence type="ECO:0000259" key="5">
    <source>
        <dbReference type="PROSITE" id="PS50850"/>
    </source>
</evidence>
<feature type="transmembrane region" description="Helical" evidence="4">
    <location>
        <begin position="113"/>
        <end position="134"/>
    </location>
</feature>
<feature type="transmembrane region" description="Helical" evidence="4">
    <location>
        <begin position="271"/>
        <end position="291"/>
    </location>
</feature>
<gene>
    <name evidence="6" type="ORF">E5163_04305</name>
</gene>
<evidence type="ECO:0000313" key="6">
    <source>
        <dbReference type="EMBL" id="TGY90353.1"/>
    </source>
</evidence>
<sequence length="431" mass="44439">MSPPGPYDPSNPSSPQVRRRAFRLLFVCLVATGIGNSMLFAILPPLARGLGVAEVWVGAIYTLSALMFLTMSPVWGALSDRHGRRPMIVFGLSAFSVSTLVFAAGAHAGQVGLLPPVAAIIAMALARTLFGAFGSATNPSAQAYVADRTRPMERTAALAGLTSAFGIGGAIGPALAAAFADRIGIVPFMLAVAGVVAGAAVAVRLTLPERTPPKEQRRAINPLVQFRFAGDPRLTAFMAFGCAAWLAQAGSLQALAFYVMDRLGEDPQNGLQLAGVALTAGATAIIIAQLVVIPYFRVSPRTLMVAGSVLCALGNLELVFSASYGAIVFGFVMTSFGFGLSRSGFTGGASLAVGPAEQGRAAGLTTATAGVGFLIAPITGLWLYQVFGPATPFQINIALGLLAGAIALFHPRVRAAMAPIEADDPDRPSPV</sequence>
<feature type="transmembrane region" description="Helical" evidence="4">
    <location>
        <begin position="390"/>
        <end position="409"/>
    </location>
</feature>
<dbReference type="EMBL" id="SRXW01000001">
    <property type="protein sequence ID" value="TGY90353.1"/>
    <property type="molecule type" value="Genomic_DNA"/>
</dbReference>
<dbReference type="Gene3D" id="1.20.1250.20">
    <property type="entry name" value="MFS general substrate transporter like domains"/>
    <property type="match status" value="1"/>
</dbReference>
<comment type="caution">
    <text evidence="6">The sequence shown here is derived from an EMBL/GenBank/DDBJ whole genome shotgun (WGS) entry which is preliminary data.</text>
</comment>
<dbReference type="RefSeq" id="WP_135994851.1">
    <property type="nucleotide sequence ID" value="NZ_CP071057.1"/>
</dbReference>
<evidence type="ECO:0000256" key="3">
    <source>
        <dbReference type="ARBA" id="ARBA00023136"/>
    </source>
</evidence>
<keyword evidence="3 4" id="KW-0472">Membrane</keyword>
<feature type="transmembrane region" description="Helical" evidence="4">
    <location>
        <begin position="55"/>
        <end position="75"/>
    </location>
</feature>
<keyword evidence="1 4" id="KW-0812">Transmembrane</keyword>
<dbReference type="OrthoDB" id="65739at2"/>
<dbReference type="InterPro" id="IPR011701">
    <property type="entry name" value="MFS"/>
</dbReference>
<dbReference type="Pfam" id="PF07690">
    <property type="entry name" value="MFS_1"/>
    <property type="match status" value="1"/>
</dbReference>
<dbReference type="InterPro" id="IPR036259">
    <property type="entry name" value="MFS_trans_sf"/>
</dbReference>
<feature type="transmembrane region" description="Helical" evidence="4">
    <location>
        <begin position="155"/>
        <end position="179"/>
    </location>
</feature>
<evidence type="ECO:0000256" key="4">
    <source>
        <dbReference type="SAM" id="Phobius"/>
    </source>
</evidence>
<name>A0A4S2H499_9PROT</name>
<dbReference type="SUPFAM" id="SSF103473">
    <property type="entry name" value="MFS general substrate transporter"/>
    <property type="match status" value="1"/>
</dbReference>
<dbReference type="PROSITE" id="PS50850">
    <property type="entry name" value="MFS"/>
    <property type="match status" value="1"/>
</dbReference>
<feature type="transmembrane region" description="Helical" evidence="4">
    <location>
        <begin position="21"/>
        <end position="43"/>
    </location>
</feature>
<dbReference type="AlphaFoldDB" id="A0A4S2H499"/>
<feature type="transmembrane region" description="Helical" evidence="4">
    <location>
        <begin position="87"/>
        <end position="107"/>
    </location>
</feature>